<dbReference type="EMBL" id="KX619650">
    <property type="protein sequence ID" value="AOT27694.1"/>
    <property type="molecule type" value="Genomic_DNA"/>
</dbReference>
<reference evidence="2" key="1">
    <citation type="submission" date="2016-07" db="EMBL/GenBank/DDBJ databases">
        <authorList>
            <person name="Florea S."/>
            <person name="Webb J.S."/>
            <person name="Jaromczyk J."/>
            <person name="Schardl C.L."/>
        </authorList>
    </citation>
    <scope>NUCLEOTIDE SEQUENCE [LARGE SCALE GENOMIC DNA]</scope>
</reference>
<sequence>MATIKVPSQDGTKQFYLESADFPDASTQAGQDAIVAAVAALNPNPSYVPVDVWEDSTLEVGSDVYPLRVERVYWNLQSWFASL</sequence>
<name>A0A1D8EZK6_9CAUD</name>
<protein>
    <submittedName>
        <fullName evidence="1">Uncharacterized protein</fullName>
    </submittedName>
</protein>
<accession>A0A1D8EZK6</accession>
<evidence type="ECO:0000313" key="1">
    <source>
        <dbReference type="EMBL" id="AOT27694.1"/>
    </source>
</evidence>
<evidence type="ECO:0000313" key="2">
    <source>
        <dbReference type="Proteomes" id="UP000223395"/>
    </source>
</evidence>
<gene>
    <name evidence="1" type="ORF">SEA_JERM_8</name>
</gene>
<dbReference type="Proteomes" id="UP000223395">
    <property type="component" value="Segment"/>
</dbReference>
<proteinExistence type="predicted"/>
<organism evidence="1 2">
    <name type="scientific">Mycobacterium phage Jerm</name>
    <dbReference type="NCBI Taxonomy" id="1897503"/>
    <lineage>
        <taxon>Viruses</taxon>
        <taxon>Duplodnaviria</taxon>
        <taxon>Heunggongvirae</taxon>
        <taxon>Uroviricota</taxon>
        <taxon>Caudoviricetes</taxon>
        <taxon>Turbidovirus</taxon>
        <taxon>Turbidovirus turbido</taxon>
    </lineage>
</organism>